<reference evidence="3 4" key="1">
    <citation type="submission" date="2018-04" db="EMBL/GenBank/DDBJ databases">
        <title>Active sludge and wastewater microbial communities from Klosterneuburg, Austria.</title>
        <authorList>
            <person name="Wagner M."/>
        </authorList>
    </citation>
    <scope>NUCLEOTIDE SEQUENCE [LARGE SCALE GENOMIC DNA]</scope>
    <source>
        <strain evidence="3 4">Nm 57</strain>
    </source>
</reference>
<keyword evidence="1" id="KW-1133">Transmembrane helix</keyword>
<accession>A0ABX5M6T7</accession>
<comment type="caution">
    <text evidence="1">Lacks conserved residue(s) required for the propagation of feature annotation.</text>
</comment>
<keyword evidence="1" id="KW-0997">Cell inner membrane</keyword>
<name>A0ABX5M6T7_9PROT</name>
<keyword evidence="1" id="KW-0472">Membrane</keyword>
<dbReference type="EMBL" id="QICQ01000051">
    <property type="protein sequence ID" value="PXV73817.1"/>
    <property type="molecule type" value="Genomic_DNA"/>
</dbReference>
<dbReference type="Pfam" id="PF00924">
    <property type="entry name" value="MS_channel_2nd"/>
    <property type="match status" value="1"/>
</dbReference>
<comment type="similarity">
    <text evidence="1">Belongs to the MscS (TC 1.A.23) family.</text>
</comment>
<comment type="subunit">
    <text evidence="1">Homoheptamer.</text>
</comment>
<keyword evidence="1" id="KW-0813">Transport</keyword>
<feature type="transmembrane region" description="Helical" evidence="1">
    <location>
        <begin position="53"/>
        <end position="73"/>
    </location>
</feature>
<organism evidence="3 4">
    <name type="scientific">Nitrosomonas eutropha</name>
    <dbReference type="NCBI Taxonomy" id="916"/>
    <lineage>
        <taxon>Bacteria</taxon>
        <taxon>Pseudomonadati</taxon>
        <taxon>Pseudomonadota</taxon>
        <taxon>Betaproteobacteria</taxon>
        <taxon>Nitrosomonadales</taxon>
        <taxon>Nitrosomonadaceae</taxon>
        <taxon>Nitrosomonas</taxon>
    </lineage>
</organism>
<dbReference type="PANTHER" id="PTHR30221:SF1">
    <property type="entry name" value="SMALL-CONDUCTANCE MECHANOSENSITIVE CHANNEL"/>
    <property type="match status" value="1"/>
</dbReference>
<keyword evidence="1" id="KW-0407">Ion channel</keyword>
<keyword evidence="1" id="KW-0812">Transmembrane</keyword>
<dbReference type="InterPro" id="IPR045275">
    <property type="entry name" value="MscS_archaea/bacteria_type"/>
</dbReference>
<keyword evidence="1" id="KW-1003">Cell membrane</keyword>
<sequence>MWLLTFLSHKLLSILAKHGPSRLRLYFLAAIPFTRLCLLAAAVSMIIPIIFNITLQNFLVIAGAISIAIGFAFKDLTSSLIAGVVTILERTYRPGDWVKIEDDYGEVQQVGL</sequence>
<evidence type="ECO:0000259" key="2">
    <source>
        <dbReference type="Pfam" id="PF00924"/>
    </source>
</evidence>
<evidence type="ECO:0000313" key="4">
    <source>
        <dbReference type="Proteomes" id="UP000247780"/>
    </source>
</evidence>
<comment type="function">
    <text evidence="1">Mechanosensitive channel that participates in the regulation of osmotic pressure changes within the cell, opening in response to stretch forces in the membrane lipid bilayer, without the need for other proteins. Contributes to normal resistance to hypoosmotic shock. Forms an ion channel of 1.0 nanosiemens conductance with a slight preference for anions.</text>
</comment>
<dbReference type="SUPFAM" id="SSF82861">
    <property type="entry name" value="Mechanosensitive channel protein MscS (YggB), transmembrane region"/>
    <property type="match status" value="1"/>
</dbReference>
<dbReference type="Proteomes" id="UP000247780">
    <property type="component" value="Unassembled WGS sequence"/>
</dbReference>
<dbReference type="InterPro" id="IPR010920">
    <property type="entry name" value="LSM_dom_sf"/>
</dbReference>
<evidence type="ECO:0000256" key="1">
    <source>
        <dbReference type="RuleBase" id="RU369025"/>
    </source>
</evidence>
<feature type="domain" description="Mechanosensitive ion channel MscS" evidence="2">
    <location>
        <begin position="75"/>
        <end position="112"/>
    </location>
</feature>
<comment type="subcellular location">
    <subcellularLocation>
        <location evidence="1">Cell inner membrane</location>
        <topology evidence="1">Multi-pass membrane protein</topology>
    </subcellularLocation>
</comment>
<dbReference type="SUPFAM" id="SSF50182">
    <property type="entry name" value="Sm-like ribonucleoproteins"/>
    <property type="match status" value="1"/>
</dbReference>
<keyword evidence="4" id="KW-1185">Reference proteome</keyword>
<proteinExistence type="inferred from homology"/>
<protein>
    <recommendedName>
        <fullName evidence="1">Small-conductance mechanosensitive channel</fullName>
    </recommendedName>
</protein>
<comment type="caution">
    <text evidence="3">The sequence shown here is derived from an EMBL/GenBank/DDBJ whole genome shotgun (WGS) entry which is preliminary data.</text>
</comment>
<keyword evidence="1" id="KW-0406">Ion transport</keyword>
<dbReference type="PANTHER" id="PTHR30221">
    <property type="entry name" value="SMALL-CONDUCTANCE MECHANOSENSITIVE CHANNEL"/>
    <property type="match status" value="1"/>
</dbReference>
<dbReference type="Gene3D" id="1.10.287.1260">
    <property type="match status" value="1"/>
</dbReference>
<feature type="transmembrane region" description="Helical" evidence="1">
    <location>
        <begin position="25"/>
        <end position="47"/>
    </location>
</feature>
<evidence type="ECO:0000313" key="3">
    <source>
        <dbReference type="EMBL" id="PXV73817.1"/>
    </source>
</evidence>
<dbReference type="InterPro" id="IPR011014">
    <property type="entry name" value="MscS_channel_TM-2"/>
</dbReference>
<gene>
    <name evidence="3" type="ORF">C8R14_1517</name>
</gene>
<dbReference type="InterPro" id="IPR006685">
    <property type="entry name" value="MscS_channel_2nd"/>
</dbReference>